<feature type="domain" description="Cytochrome c" evidence="13">
    <location>
        <begin position="232"/>
        <end position="407"/>
    </location>
</feature>
<evidence type="ECO:0000256" key="4">
    <source>
        <dbReference type="ARBA" id="ARBA00022692"/>
    </source>
</evidence>
<dbReference type="STRING" id="318586.Pden_2307"/>
<organism evidence="14 15">
    <name type="scientific">Paracoccus denitrificans (strain Pd 1222)</name>
    <dbReference type="NCBI Taxonomy" id="318586"/>
    <lineage>
        <taxon>Bacteria</taxon>
        <taxon>Pseudomonadati</taxon>
        <taxon>Pseudomonadota</taxon>
        <taxon>Alphaproteobacteria</taxon>
        <taxon>Rhodobacterales</taxon>
        <taxon>Paracoccaceae</taxon>
        <taxon>Paracoccus</taxon>
    </lineage>
</organism>
<dbReference type="EnsemblBacteria" id="ABL70398">
    <property type="protein sequence ID" value="ABL70398"/>
    <property type="gene ID" value="Pden_2307"/>
</dbReference>
<dbReference type="GO" id="GO:0016020">
    <property type="term" value="C:membrane"/>
    <property type="evidence" value="ECO:0007669"/>
    <property type="project" value="UniProtKB-SubCell"/>
</dbReference>
<comment type="cofactor">
    <cofactor evidence="9">
        <name>heme c</name>
        <dbReference type="ChEBI" id="CHEBI:61717"/>
    </cofactor>
    <text evidence="9">Binds 1 heme c group covalently per subunit.</text>
</comment>
<keyword evidence="6 11" id="KW-1133">Transmembrane helix</keyword>
<dbReference type="Pfam" id="PF02167">
    <property type="entry name" value="Cytochrom_C1"/>
    <property type="match status" value="1"/>
</dbReference>
<dbReference type="Gene3D" id="1.10.760.10">
    <property type="entry name" value="Cytochrome c-like domain"/>
    <property type="match status" value="1"/>
</dbReference>
<dbReference type="PANTHER" id="PTHR10266:SF3">
    <property type="entry name" value="CYTOCHROME C1, HEME PROTEIN, MITOCHONDRIAL"/>
    <property type="match status" value="1"/>
</dbReference>
<dbReference type="InterPro" id="IPR002326">
    <property type="entry name" value="Cyt_c1"/>
</dbReference>
<evidence type="ECO:0000256" key="10">
    <source>
        <dbReference type="SAM" id="MobiDB-lite"/>
    </source>
</evidence>
<evidence type="ECO:0000256" key="6">
    <source>
        <dbReference type="ARBA" id="ARBA00022989"/>
    </source>
</evidence>
<keyword evidence="15" id="KW-1185">Reference proteome</keyword>
<feature type="transmembrane region" description="Helical" evidence="11">
    <location>
        <begin position="417"/>
        <end position="435"/>
    </location>
</feature>
<feature type="region of interest" description="Disordered" evidence="10">
    <location>
        <begin position="284"/>
        <end position="305"/>
    </location>
</feature>
<dbReference type="Gene3D" id="1.20.5.100">
    <property type="entry name" value="Cytochrome c1, transmembrane anchor, C-terminal"/>
    <property type="match status" value="1"/>
</dbReference>
<reference evidence="15" key="1">
    <citation type="submission" date="2006-12" db="EMBL/GenBank/DDBJ databases">
        <title>Complete sequence of chromosome 1 of Paracoccus denitrificans PD1222.</title>
        <authorList>
            <person name="Copeland A."/>
            <person name="Lucas S."/>
            <person name="Lapidus A."/>
            <person name="Barry K."/>
            <person name="Detter J.C."/>
            <person name="Glavina del Rio T."/>
            <person name="Hammon N."/>
            <person name="Israni S."/>
            <person name="Dalin E."/>
            <person name="Tice H."/>
            <person name="Pitluck S."/>
            <person name="Munk A.C."/>
            <person name="Brettin T."/>
            <person name="Bruce D."/>
            <person name="Han C."/>
            <person name="Tapia R."/>
            <person name="Gilna P."/>
            <person name="Schmutz J."/>
            <person name="Larimer F."/>
            <person name="Land M."/>
            <person name="Hauser L."/>
            <person name="Kyrpides N."/>
            <person name="Lykidis A."/>
            <person name="Spiro S."/>
            <person name="Richardson D.J."/>
            <person name="Moir J.W.B."/>
            <person name="Ferguson S.J."/>
            <person name="van Spanning R.J.M."/>
            <person name="Richardson P."/>
        </authorList>
    </citation>
    <scope>NUCLEOTIDE SEQUENCE [LARGE SCALE GENOMIC DNA]</scope>
    <source>
        <strain evidence="15">Pd 1222</strain>
    </source>
</reference>
<dbReference type="eggNOG" id="COG2857">
    <property type="taxonomic scope" value="Bacteria"/>
</dbReference>
<evidence type="ECO:0000313" key="14">
    <source>
        <dbReference type="EMBL" id="ABL70398.1"/>
    </source>
</evidence>
<evidence type="ECO:0000256" key="7">
    <source>
        <dbReference type="ARBA" id="ARBA00023004"/>
    </source>
</evidence>
<evidence type="ECO:0000259" key="13">
    <source>
        <dbReference type="PROSITE" id="PS51007"/>
    </source>
</evidence>
<keyword evidence="4 11" id="KW-0812">Transmembrane</keyword>
<dbReference type="PRINTS" id="PR00603">
    <property type="entry name" value="CYTOCHROMEC1"/>
</dbReference>
<evidence type="ECO:0000256" key="2">
    <source>
        <dbReference type="ARBA" id="ARBA00016165"/>
    </source>
</evidence>
<dbReference type="EMBL" id="CP000489">
    <property type="protein sequence ID" value="ABL70398.1"/>
    <property type="molecule type" value="Genomic_DNA"/>
</dbReference>
<dbReference type="InterPro" id="IPR009056">
    <property type="entry name" value="Cyt_c-like_dom"/>
</dbReference>
<dbReference type="SMR" id="A1B4F4"/>
<dbReference type="PANTHER" id="PTHR10266">
    <property type="entry name" value="CYTOCHROME C1"/>
    <property type="match status" value="1"/>
</dbReference>
<feature type="binding site" description="covalent" evidence="9">
    <location>
        <position position="373"/>
    </location>
    <ligand>
        <name>heme c</name>
        <dbReference type="ChEBI" id="CHEBI:61717"/>
    </ligand>
</feature>
<feature type="compositionally biased region" description="Acidic residues" evidence="10">
    <location>
        <begin position="59"/>
        <end position="77"/>
    </location>
</feature>
<evidence type="ECO:0000256" key="12">
    <source>
        <dbReference type="SAM" id="SignalP"/>
    </source>
</evidence>
<dbReference type="GO" id="GO:0009055">
    <property type="term" value="F:electron transfer activity"/>
    <property type="evidence" value="ECO:0007669"/>
    <property type="project" value="InterPro"/>
</dbReference>
<comment type="subcellular location">
    <subcellularLocation>
        <location evidence="1">Membrane</location>
    </subcellularLocation>
</comment>
<dbReference type="KEGG" id="pde:Pden_2307"/>
<name>A1B4F4_PARDP</name>
<proteinExistence type="predicted"/>
<feature type="compositionally biased region" description="Low complexity" evidence="10">
    <location>
        <begin position="24"/>
        <end position="58"/>
    </location>
</feature>
<evidence type="ECO:0000313" key="15">
    <source>
        <dbReference type="Proteomes" id="UP000000361"/>
    </source>
</evidence>
<feature type="binding site" description="covalent" evidence="9">
    <location>
        <position position="245"/>
    </location>
    <ligand>
        <name>heme c</name>
        <dbReference type="ChEBI" id="CHEBI:61717"/>
    </ligand>
</feature>
<feature type="chain" id="PRO_5002632065" description="Cytochrome c1" evidence="12">
    <location>
        <begin position="25"/>
        <end position="450"/>
    </location>
</feature>
<keyword evidence="3 9" id="KW-0349">Heme</keyword>
<evidence type="ECO:0000256" key="5">
    <source>
        <dbReference type="ARBA" id="ARBA00022723"/>
    </source>
</evidence>
<dbReference type="InterPro" id="IPR036909">
    <property type="entry name" value="Cyt_c-like_dom_sf"/>
</dbReference>
<keyword evidence="5 9" id="KW-0479">Metal-binding</keyword>
<dbReference type="GeneID" id="93454904"/>
<evidence type="ECO:0000256" key="11">
    <source>
        <dbReference type="SAM" id="Phobius"/>
    </source>
</evidence>
<dbReference type="PROSITE" id="PS51007">
    <property type="entry name" value="CYTC"/>
    <property type="match status" value="1"/>
</dbReference>
<evidence type="ECO:0000256" key="9">
    <source>
        <dbReference type="PIRSR" id="PIRSR602326-1"/>
    </source>
</evidence>
<keyword evidence="12" id="KW-0732">Signal</keyword>
<dbReference type="AlphaFoldDB" id="A1B4F4"/>
<dbReference type="Proteomes" id="UP000000361">
    <property type="component" value="Chromosome 1"/>
</dbReference>
<feature type="region of interest" description="Disordered" evidence="10">
    <location>
        <begin position="24"/>
        <end position="210"/>
    </location>
</feature>
<evidence type="ECO:0000256" key="3">
    <source>
        <dbReference type="ARBA" id="ARBA00022617"/>
    </source>
</evidence>
<keyword evidence="8 11" id="KW-0472">Membrane</keyword>
<dbReference type="SUPFAM" id="SSF46626">
    <property type="entry name" value="Cytochrome c"/>
    <property type="match status" value="1"/>
</dbReference>
<dbReference type="OrthoDB" id="9808471at2"/>
<feature type="binding site" description="covalent" evidence="9">
    <location>
        <position position="248"/>
    </location>
    <ligand>
        <name>heme c</name>
        <dbReference type="ChEBI" id="CHEBI:61717"/>
    </ligand>
</feature>
<protein>
    <recommendedName>
        <fullName evidence="2">Cytochrome c1</fullName>
    </recommendedName>
</protein>
<feature type="signal peptide" evidence="12">
    <location>
        <begin position="1"/>
        <end position="24"/>
    </location>
</feature>
<dbReference type="GO" id="GO:0046872">
    <property type="term" value="F:metal ion binding"/>
    <property type="evidence" value="ECO:0007669"/>
    <property type="project" value="UniProtKB-KW"/>
</dbReference>
<feature type="compositionally biased region" description="Acidic residues" evidence="10">
    <location>
        <begin position="118"/>
        <end position="194"/>
    </location>
</feature>
<feature type="compositionally biased region" description="Acidic residues" evidence="10">
    <location>
        <begin position="85"/>
        <end position="108"/>
    </location>
</feature>
<evidence type="ECO:0000256" key="8">
    <source>
        <dbReference type="ARBA" id="ARBA00023136"/>
    </source>
</evidence>
<keyword evidence="7 9" id="KW-0408">Iron</keyword>
<feature type="binding site" description="covalent" evidence="9">
    <location>
        <position position="249"/>
    </location>
    <ligand>
        <name>heme c</name>
        <dbReference type="ChEBI" id="CHEBI:61717"/>
    </ligand>
</feature>
<gene>
    <name evidence="14" type="ordered locus">Pden_2307</name>
</gene>
<accession>A1B4F4</accession>
<dbReference type="HOGENOM" id="CLU_608130_0_0_5"/>
<evidence type="ECO:0000256" key="1">
    <source>
        <dbReference type="ARBA" id="ARBA00004370"/>
    </source>
</evidence>
<dbReference type="RefSeq" id="WP_011748591.1">
    <property type="nucleotide sequence ID" value="NC_008686.1"/>
</dbReference>
<sequence length="450" mass="46875">MTLRNASLTAVAALTVALAGGAVAQDASTAPGTTAPAGSSYHTNEAAPAAADTAPAAEAADEPAAEEAEAGEAEVTEEPAATETPAEEPAADEPAATEEPDAEAEPAAEEAQATTEEAPAEEPAAEEPAAEEPAEEPAADAPAEEAAAEEAPAEPEAAAEEPAAEEPEATEEEAPAEEAAAEEAPAEEVVEDEAAADHGDAAAQEAGDSHAAAHIEDISFSFEGPFGKFDQHQLQRGLQVYTEVCSACHGLRYVPLRTLADEGGPQLPEDQVRAYAANFDITDPETEEDRPRVPTDHFPTVSGEGMGPDLSLMAKARAGFHGPYGTGLSQLFNGIGGPEYIHAVLTGYDGEEKEEAGAVLYHNAAFAGNWIQMAAPLSDDQVTYEDGTPATVDQMATDVAAFLMWTAEPKMMDRKQVGFVSVIFLIVLAALLYLTNKKLWQPIKHPRKPE</sequence>
<dbReference type="GO" id="GO:0020037">
    <property type="term" value="F:heme binding"/>
    <property type="evidence" value="ECO:0007669"/>
    <property type="project" value="InterPro"/>
</dbReference>